<dbReference type="AlphaFoldDB" id="J9BXP0"/>
<dbReference type="EMBL" id="AMCI01007607">
    <property type="protein sequence ID" value="EJW92335.1"/>
    <property type="molecule type" value="Genomic_DNA"/>
</dbReference>
<protein>
    <submittedName>
        <fullName evidence="1">Uncharacterized protein</fullName>
    </submittedName>
</protein>
<evidence type="ECO:0000313" key="1">
    <source>
        <dbReference type="EMBL" id="EJW92335.1"/>
    </source>
</evidence>
<organism evidence="1">
    <name type="scientific">gut metagenome</name>
    <dbReference type="NCBI Taxonomy" id="749906"/>
    <lineage>
        <taxon>unclassified sequences</taxon>
        <taxon>metagenomes</taxon>
        <taxon>organismal metagenomes</taxon>
    </lineage>
</organism>
<accession>J9BXP0</accession>
<sequence length="35" mass="3704">MISTTNFLSVNFCNSAFTFSISDPPLPITTPGLAV</sequence>
<proteinExistence type="predicted"/>
<gene>
    <name evidence="1" type="ORF">EVA_19558</name>
</gene>
<reference evidence="1" key="1">
    <citation type="journal article" date="2012" name="PLoS ONE">
        <title>Gene sets for utilization of primary and secondary nutrition supplies in the distal gut of endangered iberian lynx.</title>
        <authorList>
            <person name="Alcaide M."/>
            <person name="Messina E."/>
            <person name="Richter M."/>
            <person name="Bargiela R."/>
            <person name="Peplies J."/>
            <person name="Huws S.A."/>
            <person name="Newbold C.J."/>
            <person name="Golyshin P.N."/>
            <person name="Simon M.A."/>
            <person name="Lopez G."/>
            <person name="Yakimov M.M."/>
            <person name="Ferrer M."/>
        </authorList>
    </citation>
    <scope>NUCLEOTIDE SEQUENCE</scope>
</reference>
<comment type="caution">
    <text evidence="1">The sequence shown here is derived from an EMBL/GenBank/DDBJ whole genome shotgun (WGS) entry which is preliminary data.</text>
</comment>
<name>J9BXP0_9ZZZZ</name>